<dbReference type="GO" id="GO:0022857">
    <property type="term" value="F:transmembrane transporter activity"/>
    <property type="evidence" value="ECO:0007669"/>
    <property type="project" value="InterPro"/>
</dbReference>
<evidence type="ECO:0000256" key="4">
    <source>
        <dbReference type="SAM" id="Phobius"/>
    </source>
</evidence>
<dbReference type="AlphaFoldDB" id="A0A918VVN5"/>
<reference evidence="6" key="2">
    <citation type="submission" date="2020-09" db="EMBL/GenBank/DDBJ databases">
        <authorList>
            <person name="Sun Q."/>
            <person name="Kim S."/>
        </authorList>
    </citation>
    <scope>NUCLEOTIDE SEQUENCE</scope>
    <source>
        <strain evidence="6">KCTC 12719</strain>
    </source>
</reference>
<dbReference type="RefSeq" id="WP_229793643.1">
    <property type="nucleotide sequence ID" value="NZ_BMXB01000001.1"/>
</dbReference>
<dbReference type="Gene3D" id="1.20.1250.20">
    <property type="entry name" value="MFS general substrate transporter like domains"/>
    <property type="match status" value="1"/>
</dbReference>
<accession>A0A918VVN5</accession>
<proteinExistence type="predicted"/>
<organism evidence="6 7">
    <name type="scientific">Salinimicrobium marinum</name>
    <dbReference type="NCBI Taxonomy" id="680283"/>
    <lineage>
        <taxon>Bacteria</taxon>
        <taxon>Pseudomonadati</taxon>
        <taxon>Bacteroidota</taxon>
        <taxon>Flavobacteriia</taxon>
        <taxon>Flavobacteriales</taxon>
        <taxon>Flavobacteriaceae</taxon>
        <taxon>Salinimicrobium</taxon>
    </lineage>
</organism>
<evidence type="ECO:0000313" key="6">
    <source>
        <dbReference type="EMBL" id="GHA28641.1"/>
    </source>
</evidence>
<protein>
    <recommendedName>
        <fullName evidence="5">Major facilitator superfamily (MFS) profile domain-containing protein</fullName>
    </recommendedName>
</protein>
<keyword evidence="7" id="KW-1185">Reference proteome</keyword>
<sequence length="66" mass="7298">MTQAGLINNLDDGMAWGLFPILLAVKNFSLEQIGMVVAVYPAIWGVGQLFTGRMADKFSKKYLLFS</sequence>
<keyword evidence="1 4" id="KW-0812">Transmembrane</keyword>
<keyword evidence="2 4" id="KW-1133">Transmembrane helix</keyword>
<dbReference type="PROSITE" id="PS50850">
    <property type="entry name" value="MFS"/>
    <property type="match status" value="1"/>
</dbReference>
<gene>
    <name evidence="6" type="ORF">GCM10007103_07880</name>
</gene>
<dbReference type="InterPro" id="IPR020846">
    <property type="entry name" value="MFS_dom"/>
</dbReference>
<reference evidence="6" key="1">
    <citation type="journal article" date="2014" name="Int. J. Syst. Evol. Microbiol.">
        <title>Complete genome sequence of Corynebacterium casei LMG S-19264T (=DSM 44701T), isolated from a smear-ripened cheese.</title>
        <authorList>
            <consortium name="US DOE Joint Genome Institute (JGI-PGF)"/>
            <person name="Walter F."/>
            <person name="Albersmeier A."/>
            <person name="Kalinowski J."/>
            <person name="Ruckert C."/>
        </authorList>
    </citation>
    <scope>NUCLEOTIDE SEQUENCE</scope>
    <source>
        <strain evidence="6">KCTC 12719</strain>
    </source>
</reference>
<name>A0A918VVN5_9FLAO</name>
<evidence type="ECO:0000256" key="1">
    <source>
        <dbReference type="ARBA" id="ARBA00022692"/>
    </source>
</evidence>
<feature type="domain" description="Major facilitator superfamily (MFS) profile" evidence="5">
    <location>
        <begin position="1"/>
        <end position="66"/>
    </location>
</feature>
<dbReference type="Proteomes" id="UP000610456">
    <property type="component" value="Unassembled WGS sequence"/>
</dbReference>
<dbReference type="EMBL" id="BMXB01000001">
    <property type="protein sequence ID" value="GHA28641.1"/>
    <property type="molecule type" value="Genomic_DNA"/>
</dbReference>
<evidence type="ECO:0000256" key="3">
    <source>
        <dbReference type="ARBA" id="ARBA00023136"/>
    </source>
</evidence>
<evidence type="ECO:0000313" key="7">
    <source>
        <dbReference type="Proteomes" id="UP000610456"/>
    </source>
</evidence>
<keyword evidence="3 4" id="KW-0472">Membrane</keyword>
<evidence type="ECO:0000256" key="2">
    <source>
        <dbReference type="ARBA" id="ARBA00022989"/>
    </source>
</evidence>
<comment type="caution">
    <text evidence="6">The sequence shown here is derived from an EMBL/GenBank/DDBJ whole genome shotgun (WGS) entry which is preliminary data.</text>
</comment>
<dbReference type="SUPFAM" id="SSF103473">
    <property type="entry name" value="MFS general substrate transporter"/>
    <property type="match status" value="1"/>
</dbReference>
<feature type="transmembrane region" description="Helical" evidence="4">
    <location>
        <begin position="33"/>
        <end position="51"/>
    </location>
</feature>
<dbReference type="InterPro" id="IPR036259">
    <property type="entry name" value="MFS_trans_sf"/>
</dbReference>
<evidence type="ECO:0000259" key="5">
    <source>
        <dbReference type="PROSITE" id="PS50850"/>
    </source>
</evidence>